<comment type="caution">
    <text evidence="1">The sequence shown here is derived from an EMBL/GenBank/DDBJ whole genome shotgun (WGS) entry which is preliminary data.</text>
</comment>
<protein>
    <submittedName>
        <fullName evidence="1">Uncharacterized protein</fullName>
    </submittedName>
</protein>
<accession>A0ACB9PYM5</accession>
<reference evidence="1 2" key="1">
    <citation type="journal article" date="2022" name="DNA Res.">
        <title>Chromosomal-level genome assembly of the orchid tree Bauhinia variegata (Leguminosae; Cercidoideae) supports the allotetraploid origin hypothesis of Bauhinia.</title>
        <authorList>
            <person name="Zhong Y."/>
            <person name="Chen Y."/>
            <person name="Zheng D."/>
            <person name="Pang J."/>
            <person name="Liu Y."/>
            <person name="Luo S."/>
            <person name="Meng S."/>
            <person name="Qian L."/>
            <person name="Wei D."/>
            <person name="Dai S."/>
            <person name="Zhou R."/>
        </authorList>
    </citation>
    <scope>NUCLEOTIDE SEQUENCE [LARGE SCALE GENOMIC DNA]</scope>
    <source>
        <strain evidence="1">BV-YZ2020</strain>
    </source>
</reference>
<sequence length="100" mass="11659">MVASGRRALNTVFFKGSDPNNMNSTEPIRRYMYIYKDSEKRDLVEHRESTAKRSLKLCESPREKMKHSRKDCSGRSVKLSWVVAWFSAQVLIEENMQLSS</sequence>
<proteinExistence type="predicted"/>
<name>A0ACB9PYM5_BAUVA</name>
<dbReference type="EMBL" id="CM039428">
    <property type="protein sequence ID" value="KAI4351725.1"/>
    <property type="molecule type" value="Genomic_DNA"/>
</dbReference>
<keyword evidence="2" id="KW-1185">Reference proteome</keyword>
<dbReference type="Proteomes" id="UP000828941">
    <property type="component" value="Chromosome 3"/>
</dbReference>
<gene>
    <name evidence="1" type="ORF">L6164_006051</name>
</gene>
<evidence type="ECO:0000313" key="2">
    <source>
        <dbReference type="Proteomes" id="UP000828941"/>
    </source>
</evidence>
<evidence type="ECO:0000313" key="1">
    <source>
        <dbReference type="EMBL" id="KAI4351725.1"/>
    </source>
</evidence>
<organism evidence="1 2">
    <name type="scientific">Bauhinia variegata</name>
    <name type="common">Purple orchid tree</name>
    <name type="synonym">Phanera variegata</name>
    <dbReference type="NCBI Taxonomy" id="167791"/>
    <lineage>
        <taxon>Eukaryota</taxon>
        <taxon>Viridiplantae</taxon>
        <taxon>Streptophyta</taxon>
        <taxon>Embryophyta</taxon>
        <taxon>Tracheophyta</taxon>
        <taxon>Spermatophyta</taxon>
        <taxon>Magnoliopsida</taxon>
        <taxon>eudicotyledons</taxon>
        <taxon>Gunneridae</taxon>
        <taxon>Pentapetalae</taxon>
        <taxon>rosids</taxon>
        <taxon>fabids</taxon>
        <taxon>Fabales</taxon>
        <taxon>Fabaceae</taxon>
        <taxon>Cercidoideae</taxon>
        <taxon>Cercideae</taxon>
        <taxon>Bauhiniinae</taxon>
        <taxon>Bauhinia</taxon>
    </lineage>
</organism>